<evidence type="ECO:0000313" key="1">
    <source>
        <dbReference type="EMBL" id="PRP72691.1"/>
    </source>
</evidence>
<dbReference type="AlphaFoldDB" id="A0A2S9XAD6"/>
<dbReference type="Proteomes" id="UP000239469">
    <property type="component" value="Unassembled WGS sequence"/>
</dbReference>
<accession>A0A2S9XAD6</accession>
<proteinExistence type="predicted"/>
<evidence type="ECO:0000313" key="2">
    <source>
        <dbReference type="Proteomes" id="UP000239469"/>
    </source>
</evidence>
<dbReference type="EMBL" id="MTBD01000001">
    <property type="protein sequence ID" value="PRP72691.1"/>
    <property type="molecule type" value="Genomic_DNA"/>
</dbReference>
<dbReference type="SUPFAM" id="SSF52777">
    <property type="entry name" value="CoA-dependent acyltransferases"/>
    <property type="match status" value="2"/>
</dbReference>
<evidence type="ECO:0008006" key="3">
    <source>
        <dbReference type="Google" id="ProtNLM"/>
    </source>
</evidence>
<dbReference type="Gene3D" id="3.30.559.30">
    <property type="entry name" value="Nonribosomal peptide synthetase, condensation domain"/>
    <property type="match status" value="1"/>
</dbReference>
<gene>
    <name evidence="1" type="ORF">BUE93_01295</name>
</gene>
<comment type="caution">
    <text evidence="1">The sequence shown here is derived from an EMBL/GenBank/DDBJ whole genome shotgun (WGS) entry which is preliminary data.</text>
</comment>
<organism evidence="1 2">
    <name type="scientific">Chromobacterium amazonense</name>
    <dbReference type="NCBI Taxonomy" id="1382803"/>
    <lineage>
        <taxon>Bacteria</taxon>
        <taxon>Pseudomonadati</taxon>
        <taxon>Pseudomonadota</taxon>
        <taxon>Betaproteobacteria</taxon>
        <taxon>Neisseriales</taxon>
        <taxon>Chromobacteriaceae</taxon>
        <taxon>Chromobacterium</taxon>
    </lineage>
</organism>
<dbReference type="InterPro" id="IPR023213">
    <property type="entry name" value="CAT-like_dom_sf"/>
</dbReference>
<name>A0A2S9XAD6_9NEIS</name>
<sequence>MSELFVHLGELANVNTNQILVVEGCLDGSLLEQSARLAMSGIPLLRAQPLAGRAELRTDAFVQQHRLVVHREHEGPCDLGDAALRRMLMDFSFHNRLNWRERPPIQLLLVTSTDRGSSCVYLSTHHGVADARSDSLLFRRIIDHYAHLSGATAMPPVMKPLPFNTLPEIRPDWYRPLARTMRWLRGFCSVAADLVHRDVGLRVPLTGSRWEGHAAQPDIGELDFFHSVIPEALSARLARVARASGVTLNTLLCAALARHLEQSGRHARGMLRITCAVSLRRLIDEHYDQSFRNYLVPSKIRIRQGLAASALVQAVHRAIGAARADRQVSDELGRLEALLLALRIPSLHGLARKLLEYCQGTNACYSNPGRIEEDFSSFGSPRHPTRQFIGFGCVVPPYDFILYTPTVNGRMQLDVVYRRAAFSDISQQFAAPLLNRLQQLLDELEPTL</sequence>
<reference evidence="1 2" key="1">
    <citation type="submission" date="2017-01" db="EMBL/GenBank/DDBJ databases">
        <title>New insights into the genetic diversity of Chromobacterium isolated from tropical freshwater lake.</title>
        <authorList>
            <person name="Santos A.B."/>
            <person name="Nascimento A.M."/>
            <person name="Da Silva P.C."/>
        </authorList>
    </citation>
    <scope>NUCLEOTIDE SEQUENCE [LARGE SCALE GENOMIC DNA]</scope>
    <source>
        <strain evidence="1 2">56AF</strain>
    </source>
</reference>
<protein>
    <recommendedName>
        <fullName evidence="3">Condensation domain-containing protein</fullName>
    </recommendedName>
</protein>
<dbReference type="Gene3D" id="3.30.559.10">
    <property type="entry name" value="Chloramphenicol acetyltransferase-like domain"/>
    <property type="match status" value="1"/>
</dbReference>